<keyword evidence="2" id="KW-1185">Reference proteome</keyword>
<evidence type="ECO:0000313" key="2">
    <source>
        <dbReference type="Proteomes" id="UP000828390"/>
    </source>
</evidence>
<dbReference type="Proteomes" id="UP000828390">
    <property type="component" value="Unassembled WGS sequence"/>
</dbReference>
<reference evidence="1" key="1">
    <citation type="journal article" date="2019" name="bioRxiv">
        <title>The Genome of the Zebra Mussel, Dreissena polymorpha: A Resource for Invasive Species Research.</title>
        <authorList>
            <person name="McCartney M.A."/>
            <person name="Auch B."/>
            <person name="Kono T."/>
            <person name="Mallez S."/>
            <person name="Zhang Y."/>
            <person name="Obille A."/>
            <person name="Becker A."/>
            <person name="Abrahante J.E."/>
            <person name="Garbe J."/>
            <person name="Badalamenti J.P."/>
            <person name="Herman A."/>
            <person name="Mangelson H."/>
            <person name="Liachko I."/>
            <person name="Sullivan S."/>
            <person name="Sone E.D."/>
            <person name="Koren S."/>
            <person name="Silverstein K.A.T."/>
            <person name="Beckman K.B."/>
            <person name="Gohl D.M."/>
        </authorList>
    </citation>
    <scope>NUCLEOTIDE SEQUENCE</scope>
    <source>
        <strain evidence="1">Duluth1</strain>
        <tissue evidence="1">Whole animal</tissue>
    </source>
</reference>
<evidence type="ECO:0000313" key="1">
    <source>
        <dbReference type="EMBL" id="KAH3691697.1"/>
    </source>
</evidence>
<comment type="caution">
    <text evidence="1">The sequence shown here is derived from an EMBL/GenBank/DDBJ whole genome shotgun (WGS) entry which is preliminary data.</text>
</comment>
<name>A0A9D4BFE3_DREPO</name>
<accession>A0A9D4BFE3</accession>
<reference evidence="1" key="2">
    <citation type="submission" date="2020-11" db="EMBL/GenBank/DDBJ databases">
        <authorList>
            <person name="McCartney M.A."/>
            <person name="Auch B."/>
            <person name="Kono T."/>
            <person name="Mallez S."/>
            <person name="Becker A."/>
            <person name="Gohl D.M."/>
            <person name="Silverstein K.A.T."/>
            <person name="Koren S."/>
            <person name="Bechman K.B."/>
            <person name="Herman A."/>
            <person name="Abrahante J.E."/>
            <person name="Garbe J."/>
        </authorList>
    </citation>
    <scope>NUCLEOTIDE SEQUENCE</scope>
    <source>
        <strain evidence="1">Duluth1</strain>
        <tissue evidence="1">Whole animal</tissue>
    </source>
</reference>
<gene>
    <name evidence="1" type="ORF">DPMN_191735</name>
</gene>
<protein>
    <submittedName>
        <fullName evidence="1">Uncharacterized protein</fullName>
    </submittedName>
</protein>
<dbReference type="AlphaFoldDB" id="A0A9D4BFE3"/>
<sequence length="90" mass="10451">MEHRRPSLTSSEVSRHIHDCKPGHAITMNNVRILDREPSWFERGVKEAFCIRALRLALNKYVVRYQLSHTWDHTLTSLIPTISGVKVSQQ</sequence>
<dbReference type="EMBL" id="JAIWYP010000032">
    <property type="protein sequence ID" value="KAH3691697.1"/>
    <property type="molecule type" value="Genomic_DNA"/>
</dbReference>
<organism evidence="1 2">
    <name type="scientific">Dreissena polymorpha</name>
    <name type="common">Zebra mussel</name>
    <name type="synonym">Mytilus polymorpha</name>
    <dbReference type="NCBI Taxonomy" id="45954"/>
    <lineage>
        <taxon>Eukaryota</taxon>
        <taxon>Metazoa</taxon>
        <taxon>Spiralia</taxon>
        <taxon>Lophotrochozoa</taxon>
        <taxon>Mollusca</taxon>
        <taxon>Bivalvia</taxon>
        <taxon>Autobranchia</taxon>
        <taxon>Heteroconchia</taxon>
        <taxon>Euheterodonta</taxon>
        <taxon>Imparidentia</taxon>
        <taxon>Neoheterodontei</taxon>
        <taxon>Myida</taxon>
        <taxon>Dreissenoidea</taxon>
        <taxon>Dreissenidae</taxon>
        <taxon>Dreissena</taxon>
    </lineage>
</organism>
<proteinExistence type="predicted"/>